<name>A0A0S4WZE3_RALSL</name>
<evidence type="ECO:0000313" key="2">
    <source>
        <dbReference type="EMBL" id="UZF14022.1"/>
    </source>
</evidence>
<protein>
    <submittedName>
        <fullName evidence="1">Uncharacterized protein</fullName>
    </submittedName>
</protein>
<reference evidence="2" key="2">
    <citation type="submission" date="2021-10" db="EMBL/GenBank/DDBJ databases">
        <title>Complete genome sequences of five Ralstonia solancearum strains isolated from sunflower.</title>
        <authorList>
            <person name="She X."/>
            <person name="He Z."/>
        </authorList>
    </citation>
    <scope>NUCLEOTIDE SEQUENCE</scope>
    <source>
        <strain evidence="2">RS638</strain>
    </source>
</reference>
<dbReference type="EMBL" id="CP085043">
    <property type="protein sequence ID" value="UZF14022.1"/>
    <property type="molecule type" value="Genomic_DNA"/>
</dbReference>
<organism evidence="1">
    <name type="scientific">Ralstonia solanacearum</name>
    <name type="common">Pseudomonas solanacearum</name>
    <dbReference type="NCBI Taxonomy" id="305"/>
    <lineage>
        <taxon>Bacteria</taxon>
        <taxon>Pseudomonadati</taxon>
        <taxon>Pseudomonadota</taxon>
        <taxon>Betaproteobacteria</taxon>
        <taxon>Burkholderiales</taxon>
        <taxon>Burkholderiaceae</taxon>
        <taxon>Ralstonia</taxon>
        <taxon>Ralstonia solanacearum species complex</taxon>
    </lineage>
</organism>
<evidence type="ECO:0000313" key="1">
    <source>
        <dbReference type="EMBL" id="CUV57015.1"/>
    </source>
</evidence>
<accession>A0A0S4WZE3</accession>
<gene>
    <name evidence="2" type="ORF">LH706_13410</name>
    <name evidence="1" type="ORF">RUN215_v1_1070020</name>
</gene>
<proteinExistence type="predicted"/>
<reference evidence="1" key="1">
    <citation type="submission" date="2015-10" db="EMBL/GenBank/DDBJ databases">
        <authorList>
            <person name="Gilbert D.G."/>
        </authorList>
    </citation>
    <scope>NUCLEOTIDE SEQUENCE</scope>
    <source>
        <strain evidence="1">Phyl III-seqv23</strain>
    </source>
</reference>
<dbReference type="AlphaFoldDB" id="A0A0S4WZE3"/>
<sequence length="167" mass="19027">MLILDAIQYLGQPPESKGLDAYLKSIGLEERPVYREVPVEDITRYDDGFSLIFSSRTSYEKWWEAPTEPGDLIFSSLQVYSARYGEDFSEYTGPLPYGLTFDTTPDQAKLIFGEPTTDNPSGPENRTYAWYNHGGYTVSVCFLPDNKGIGFVFIERAKKKPPKKLDW</sequence>
<dbReference type="EMBL" id="LN899820">
    <property type="protein sequence ID" value="CUV57015.1"/>
    <property type="molecule type" value="Genomic_DNA"/>
</dbReference>